<dbReference type="InterPro" id="IPR050772">
    <property type="entry name" value="Hydratase-Decarb/MhpD_sf"/>
</dbReference>
<dbReference type="EMBL" id="JBITMB010000003">
    <property type="protein sequence ID" value="MFI7440576.1"/>
    <property type="molecule type" value="Genomic_DNA"/>
</dbReference>
<protein>
    <submittedName>
        <fullName evidence="1">2-keto-4-pentenoate hydratase</fullName>
    </submittedName>
</protein>
<dbReference type="RefSeq" id="WP_397020333.1">
    <property type="nucleotide sequence ID" value="NZ_JBITMB010000003.1"/>
</dbReference>
<proteinExistence type="predicted"/>
<name>A0ABW8A3H3_9ACTN</name>
<dbReference type="PANTHER" id="PTHR30143:SF0">
    <property type="entry name" value="2-KETO-4-PENTENOATE HYDRATASE"/>
    <property type="match status" value="1"/>
</dbReference>
<accession>A0ABW8A3H3</accession>
<organism evidence="1 2">
    <name type="scientific">Nonomuraea indica</name>
    <dbReference type="NCBI Taxonomy" id="1581193"/>
    <lineage>
        <taxon>Bacteria</taxon>
        <taxon>Bacillati</taxon>
        <taxon>Actinomycetota</taxon>
        <taxon>Actinomycetes</taxon>
        <taxon>Streptosporangiales</taxon>
        <taxon>Streptosporangiaceae</taxon>
        <taxon>Nonomuraea</taxon>
    </lineage>
</organism>
<evidence type="ECO:0000313" key="2">
    <source>
        <dbReference type="Proteomes" id="UP001612928"/>
    </source>
</evidence>
<dbReference type="Proteomes" id="UP001612928">
    <property type="component" value="Unassembled WGS sequence"/>
</dbReference>
<dbReference type="InterPro" id="IPR036663">
    <property type="entry name" value="Fumarylacetoacetase_C_sf"/>
</dbReference>
<dbReference type="SUPFAM" id="SSF56529">
    <property type="entry name" value="FAH"/>
    <property type="match status" value="1"/>
</dbReference>
<dbReference type="PANTHER" id="PTHR30143">
    <property type="entry name" value="ACID HYDRATASE"/>
    <property type="match status" value="1"/>
</dbReference>
<sequence length="220" mass="22766">MLEESAHRADLTAGPATAQRQQAIDDMASALASATEARRALNPFSDRMSGLDLATGYAVQRRLRGAAGGLAGWKLGLTSRAKQAQVGLDTPVYGFLDSTRALAPAQPLDTAALIQPRAEPEIVFLLGDDLEGPDVTADDVLAAASAVAVGLEILDSRYRDYRFTAADVVADDVSAGRYLVGPPIPPGGIDLGAVGVAFEKNGTLVATATGAAALAIRRRP</sequence>
<keyword evidence="2" id="KW-1185">Reference proteome</keyword>
<reference evidence="1 2" key="1">
    <citation type="submission" date="2024-10" db="EMBL/GenBank/DDBJ databases">
        <title>The Natural Products Discovery Center: Release of the First 8490 Sequenced Strains for Exploring Actinobacteria Biosynthetic Diversity.</title>
        <authorList>
            <person name="Kalkreuter E."/>
            <person name="Kautsar S.A."/>
            <person name="Yang D."/>
            <person name="Bader C.D."/>
            <person name="Teijaro C.N."/>
            <person name="Fluegel L."/>
            <person name="Davis C.M."/>
            <person name="Simpson J.R."/>
            <person name="Lauterbach L."/>
            <person name="Steele A.D."/>
            <person name="Gui C."/>
            <person name="Meng S."/>
            <person name="Li G."/>
            <person name="Viehrig K."/>
            <person name="Ye F."/>
            <person name="Su P."/>
            <person name="Kiefer A.F."/>
            <person name="Nichols A."/>
            <person name="Cepeda A.J."/>
            <person name="Yan W."/>
            <person name="Fan B."/>
            <person name="Jiang Y."/>
            <person name="Adhikari A."/>
            <person name="Zheng C.-J."/>
            <person name="Schuster L."/>
            <person name="Cowan T.M."/>
            <person name="Smanski M.J."/>
            <person name="Chevrette M.G."/>
            <person name="De Carvalho L.P.S."/>
            <person name="Shen B."/>
        </authorList>
    </citation>
    <scope>NUCLEOTIDE SEQUENCE [LARGE SCALE GENOMIC DNA]</scope>
    <source>
        <strain evidence="1 2">NPDC049503</strain>
    </source>
</reference>
<gene>
    <name evidence="1" type="ORF">ACIBP5_11525</name>
</gene>
<dbReference type="Gene3D" id="3.90.850.10">
    <property type="entry name" value="Fumarylacetoacetase-like, C-terminal domain"/>
    <property type="match status" value="1"/>
</dbReference>
<evidence type="ECO:0000313" key="1">
    <source>
        <dbReference type="EMBL" id="MFI7440576.1"/>
    </source>
</evidence>
<comment type="caution">
    <text evidence="1">The sequence shown here is derived from an EMBL/GenBank/DDBJ whole genome shotgun (WGS) entry which is preliminary data.</text>
</comment>